<feature type="transmembrane region" description="Helical" evidence="8">
    <location>
        <begin position="370"/>
        <end position="394"/>
    </location>
</feature>
<accession>A0A136Q1C8</accession>
<dbReference type="InterPro" id="IPR042094">
    <property type="entry name" value="T2SS_GspF_sf"/>
</dbReference>
<sequence length="398" mass="44647">MSQFRYTARDAQGKTVKGILTADGIPSFYASLREQGLYCLSYSEDADAQQARRRLHKMKTRELIVFCRKMGTMMESGLSMTGAFEVLYQTAETPAIRELYLSVYESIQRGMSLSQAMRLEGQSFPPFLTNMIESGETSGNLDSILLTLAGHYENENKLMHKIKSATIYPTILLVVSVGVIILLFTFVLPNMMTMFQNAEIPPITEFVMSVSGFMVNYWMWIILAIAAAAVLFLNSARMPSFRYVLDRMKLRIPITGKMNRTVYSARFARSMSILYASGIPLITSLRLSSNVLGNLYIDRLFTSLMQDVSMGESLSSAIERANVFDRLLPSMVRIGEESGSLDRILASISDYYNTESENAINRMISILEPVMLIVLAVIITIVLAAVMLPIYSMYSSML</sequence>
<evidence type="ECO:0000256" key="3">
    <source>
        <dbReference type="ARBA" id="ARBA00022475"/>
    </source>
</evidence>
<feature type="domain" description="Type II secretion system protein GspF" evidence="9">
    <location>
        <begin position="267"/>
        <end position="389"/>
    </location>
</feature>
<dbReference type="AlphaFoldDB" id="A0A136Q1C8"/>
<keyword evidence="4" id="KW-0997">Cell inner membrane</keyword>
<keyword evidence="6 8" id="KW-1133">Transmembrane helix</keyword>
<dbReference type="KEGG" id="cmiu:B1H56_00610"/>
<comment type="caution">
    <text evidence="10">The sequence shown here is derived from an EMBL/GenBank/DDBJ whole genome shotgun (WGS) entry which is preliminary data.</text>
</comment>
<name>A0A136Q1C8_9FIRM</name>
<keyword evidence="5 8" id="KW-0812">Transmembrane</keyword>
<dbReference type="FunFam" id="1.20.81.30:FF:000001">
    <property type="entry name" value="Type II secretion system protein F"/>
    <property type="match status" value="2"/>
</dbReference>
<protein>
    <submittedName>
        <fullName evidence="10">Bacterial type II secretion system protein F domain protein</fullName>
    </submittedName>
</protein>
<dbReference type="OrthoDB" id="9805682at2"/>
<proteinExistence type="inferred from homology"/>
<evidence type="ECO:0000256" key="8">
    <source>
        <dbReference type="SAM" id="Phobius"/>
    </source>
</evidence>
<dbReference type="Proteomes" id="UP000070366">
    <property type="component" value="Unassembled WGS sequence"/>
</dbReference>
<dbReference type="Pfam" id="PF00482">
    <property type="entry name" value="T2SSF"/>
    <property type="match status" value="2"/>
</dbReference>
<reference evidence="11" key="1">
    <citation type="submission" date="2016-02" db="EMBL/GenBank/DDBJ databases">
        <authorList>
            <person name="Mitreva M."/>
            <person name="Pepin K.H."/>
            <person name="Mihindukulasuriya K.A."/>
            <person name="Fulton R."/>
            <person name="Fronick C."/>
            <person name="O'Laughlin M."/>
            <person name="Miner T."/>
            <person name="Herter B."/>
            <person name="Rosa B.A."/>
            <person name="Cordes M."/>
            <person name="Tomlinson C."/>
            <person name="Wollam A."/>
            <person name="Palsikar V.B."/>
            <person name="Mardis E.R."/>
            <person name="Wilson R.K."/>
        </authorList>
    </citation>
    <scope>NUCLEOTIDE SEQUENCE [LARGE SCALE GENOMIC DNA]</scope>
    <source>
        <strain evidence="11">DSM 22607</strain>
    </source>
</reference>
<evidence type="ECO:0000256" key="6">
    <source>
        <dbReference type="ARBA" id="ARBA00022989"/>
    </source>
</evidence>
<dbReference type="InterPro" id="IPR018076">
    <property type="entry name" value="T2SS_GspF_dom"/>
</dbReference>
<dbReference type="STRING" id="626937.HMPREF3293_02569"/>
<evidence type="ECO:0000256" key="4">
    <source>
        <dbReference type="ARBA" id="ARBA00022519"/>
    </source>
</evidence>
<evidence type="ECO:0000256" key="1">
    <source>
        <dbReference type="ARBA" id="ARBA00004429"/>
    </source>
</evidence>
<dbReference type="GO" id="GO:0005886">
    <property type="term" value="C:plasma membrane"/>
    <property type="evidence" value="ECO:0007669"/>
    <property type="project" value="UniProtKB-SubCell"/>
</dbReference>
<evidence type="ECO:0000313" key="10">
    <source>
        <dbReference type="EMBL" id="KXK64490.1"/>
    </source>
</evidence>
<feature type="domain" description="Type II secretion system protein GspF" evidence="9">
    <location>
        <begin position="66"/>
        <end position="189"/>
    </location>
</feature>
<dbReference type="Gene3D" id="1.20.81.30">
    <property type="entry name" value="Type II secretion system (T2SS), domain F"/>
    <property type="match status" value="2"/>
</dbReference>
<evidence type="ECO:0000313" key="11">
    <source>
        <dbReference type="Proteomes" id="UP000070366"/>
    </source>
</evidence>
<dbReference type="EMBL" id="LSZW01000064">
    <property type="protein sequence ID" value="KXK64490.1"/>
    <property type="molecule type" value="Genomic_DNA"/>
</dbReference>
<evidence type="ECO:0000259" key="9">
    <source>
        <dbReference type="Pfam" id="PF00482"/>
    </source>
</evidence>
<comment type="similarity">
    <text evidence="2">Belongs to the GSP F family.</text>
</comment>
<organism evidence="10 11">
    <name type="scientific">Christensenella minuta</name>
    <dbReference type="NCBI Taxonomy" id="626937"/>
    <lineage>
        <taxon>Bacteria</taxon>
        <taxon>Bacillati</taxon>
        <taxon>Bacillota</taxon>
        <taxon>Clostridia</taxon>
        <taxon>Christensenellales</taxon>
        <taxon>Christensenellaceae</taxon>
        <taxon>Christensenella</taxon>
    </lineage>
</organism>
<dbReference type="PANTHER" id="PTHR30012:SF0">
    <property type="entry name" value="TYPE II SECRETION SYSTEM PROTEIN F-RELATED"/>
    <property type="match status" value="1"/>
</dbReference>
<dbReference type="PANTHER" id="PTHR30012">
    <property type="entry name" value="GENERAL SECRETION PATHWAY PROTEIN"/>
    <property type="match status" value="1"/>
</dbReference>
<dbReference type="InterPro" id="IPR003004">
    <property type="entry name" value="GspF/PilC"/>
</dbReference>
<keyword evidence="3" id="KW-1003">Cell membrane</keyword>
<evidence type="ECO:0000256" key="5">
    <source>
        <dbReference type="ARBA" id="ARBA00022692"/>
    </source>
</evidence>
<keyword evidence="11" id="KW-1185">Reference proteome</keyword>
<gene>
    <name evidence="10" type="ORF">HMPREF3293_02569</name>
</gene>
<evidence type="ECO:0000256" key="7">
    <source>
        <dbReference type="ARBA" id="ARBA00023136"/>
    </source>
</evidence>
<dbReference type="PRINTS" id="PR00812">
    <property type="entry name" value="BCTERIALGSPF"/>
</dbReference>
<evidence type="ECO:0000256" key="2">
    <source>
        <dbReference type="ARBA" id="ARBA00005745"/>
    </source>
</evidence>
<feature type="transmembrane region" description="Helical" evidence="8">
    <location>
        <begin position="167"/>
        <end position="188"/>
    </location>
</feature>
<keyword evidence="7 8" id="KW-0472">Membrane</keyword>
<comment type="subcellular location">
    <subcellularLocation>
        <location evidence="1">Cell inner membrane</location>
        <topology evidence="1">Multi-pass membrane protein</topology>
    </subcellularLocation>
</comment>
<dbReference type="RefSeq" id="WP_066522188.1">
    <property type="nucleotide sequence ID" value="NZ_CABMOF010000007.1"/>
</dbReference>
<feature type="transmembrane region" description="Helical" evidence="8">
    <location>
        <begin position="217"/>
        <end position="236"/>
    </location>
</feature>